<comment type="caution">
    <text evidence="4">The sequence shown here is derived from an EMBL/GenBank/DDBJ whole genome shotgun (WGS) entry which is preliminary data.</text>
</comment>
<evidence type="ECO:0000256" key="2">
    <source>
        <dbReference type="ARBA" id="ARBA00022448"/>
    </source>
</evidence>
<name>A0A813D6X1_POLGL</name>
<evidence type="ECO:0000259" key="3">
    <source>
        <dbReference type="Pfam" id="PF00005"/>
    </source>
</evidence>
<dbReference type="InterPro" id="IPR052215">
    <property type="entry name" value="Plant_ABCG"/>
</dbReference>
<dbReference type="AlphaFoldDB" id="A0A813D6X1"/>
<keyword evidence="5" id="KW-1185">Reference proteome</keyword>
<reference evidence="4" key="1">
    <citation type="submission" date="2021-02" db="EMBL/GenBank/DDBJ databases">
        <authorList>
            <person name="Dougan E. K."/>
            <person name="Rhodes N."/>
            <person name="Thang M."/>
            <person name="Chan C."/>
        </authorList>
    </citation>
    <scope>NUCLEOTIDE SEQUENCE</scope>
</reference>
<keyword evidence="2" id="KW-0813">Transport</keyword>
<protein>
    <recommendedName>
        <fullName evidence="3">ABC transporter domain-containing protein</fullName>
    </recommendedName>
</protein>
<sequence length="124" mass="13034">MSPNNGDVDGTIYWSKLAVSLRDKCLLQQHSGAAQPGRLLGVLGPSGAGKSTLLAALAGTLQTRLKIEGNVWSSPPPHFHRISWTARGRRVVADLALGPLSFLLPHWASDGASSPWSLLAIGGC</sequence>
<dbReference type="Proteomes" id="UP000654075">
    <property type="component" value="Unassembled WGS sequence"/>
</dbReference>
<evidence type="ECO:0000256" key="1">
    <source>
        <dbReference type="ARBA" id="ARBA00005814"/>
    </source>
</evidence>
<dbReference type="PANTHER" id="PTHR48042">
    <property type="entry name" value="ABC TRANSPORTER G FAMILY MEMBER 11"/>
    <property type="match status" value="1"/>
</dbReference>
<organism evidence="4 5">
    <name type="scientific">Polarella glacialis</name>
    <name type="common">Dinoflagellate</name>
    <dbReference type="NCBI Taxonomy" id="89957"/>
    <lineage>
        <taxon>Eukaryota</taxon>
        <taxon>Sar</taxon>
        <taxon>Alveolata</taxon>
        <taxon>Dinophyceae</taxon>
        <taxon>Suessiales</taxon>
        <taxon>Suessiaceae</taxon>
        <taxon>Polarella</taxon>
    </lineage>
</organism>
<dbReference type="SUPFAM" id="SSF52540">
    <property type="entry name" value="P-loop containing nucleoside triphosphate hydrolases"/>
    <property type="match status" value="1"/>
</dbReference>
<evidence type="ECO:0000313" key="4">
    <source>
        <dbReference type="EMBL" id="CAE8581509.1"/>
    </source>
</evidence>
<accession>A0A813D6X1</accession>
<dbReference type="GO" id="GO:0016887">
    <property type="term" value="F:ATP hydrolysis activity"/>
    <property type="evidence" value="ECO:0007669"/>
    <property type="project" value="InterPro"/>
</dbReference>
<evidence type="ECO:0000313" key="5">
    <source>
        <dbReference type="Proteomes" id="UP000654075"/>
    </source>
</evidence>
<dbReference type="Pfam" id="PF00005">
    <property type="entry name" value="ABC_tran"/>
    <property type="match status" value="1"/>
</dbReference>
<gene>
    <name evidence="4" type="ORF">PGLA1383_LOCUS535</name>
</gene>
<dbReference type="Gene3D" id="3.40.50.300">
    <property type="entry name" value="P-loop containing nucleotide triphosphate hydrolases"/>
    <property type="match status" value="1"/>
</dbReference>
<dbReference type="InterPro" id="IPR027417">
    <property type="entry name" value="P-loop_NTPase"/>
</dbReference>
<dbReference type="GO" id="GO:0005524">
    <property type="term" value="F:ATP binding"/>
    <property type="evidence" value="ECO:0007669"/>
    <property type="project" value="InterPro"/>
</dbReference>
<proteinExistence type="inferred from homology"/>
<dbReference type="InterPro" id="IPR003439">
    <property type="entry name" value="ABC_transporter-like_ATP-bd"/>
</dbReference>
<dbReference type="PANTHER" id="PTHR48042:SF11">
    <property type="entry name" value="ABC TRANSPORTER G FAMILY MEMBER 11"/>
    <property type="match status" value="1"/>
</dbReference>
<comment type="similarity">
    <text evidence="1">Belongs to the ABC transporter superfamily. ABCG family. Eye pigment precursor importer (TC 3.A.1.204) subfamily.</text>
</comment>
<dbReference type="EMBL" id="CAJNNV010000122">
    <property type="protein sequence ID" value="CAE8581509.1"/>
    <property type="molecule type" value="Genomic_DNA"/>
</dbReference>
<feature type="domain" description="ABC transporter" evidence="3">
    <location>
        <begin position="28"/>
        <end position="74"/>
    </location>
</feature>